<comment type="caution">
    <text evidence="1">The sequence shown here is derived from an EMBL/GenBank/DDBJ whole genome shotgun (WGS) entry which is preliminary data.</text>
</comment>
<reference evidence="1" key="1">
    <citation type="submission" date="2022-03" db="EMBL/GenBank/DDBJ databases">
        <authorList>
            <person name="Leyn A S."/>
        </authorList>
    </citation>
    <scope>NUCLEOTIDE SEQUENCE</scope>
    <source>
        <strain evidence="1">Streptomyces globisporus 4-3</strain>
    </source>
</reference>
<dbReference type="RefSeq" id="WP_234331276.1">
    <property type="nucleotide sequence ID" value="NZ_CP108546.1"/>
</dbReference>
<gene>
    <name evidence="1" type="ORF">SGL43_06000</name>
</gene>
<evidence type="ECO:0000313" key="1">
    <source>
        <dbReference type="EMBL" id="CAH9418948.1"/>
    </source>
</evidence>
<accession>A0ABM9H5P1</accession>
<sequence length="115" mass="12946">MNRLLPRAYWCHADTDSTPTTPPPDDLLTTAPGQALAWFRASVRRLTPGLDHDTRRRARAWLGDRRSAEAAIRSLRRGQGYAYALPTPDGTWRWTAYPVSALPLLPTDQQPRSHA</sequence>
<evidence type="ECO:0000313" key="2">
    <source>
        <dbReference type="Proteomes" id="UP001154015"/>
    </source>
</evidence>
<proteinExistence type="predicted"/>
<keyword evidence="2" id="KW-1185">Reference proteome</keyword>
<protein>
    <submittedName>
        <fullName evidence="1">Uncharacterized protein</fullName>
    </submittedName>
</protein>
<name>A0ABM9H5P1_STRGL</name>
<dbReference type="Proteomes" id="UP001154015">
    <property type="component" value="Unassembled WGS sequence"/>
</dbReference>
<dbReference type="EMBL" id="CAKXYP010000021">
    <property type="protein sequence ID" value="CAH9418948.1"/>
    <property type="molecule type" value="Genomic_DNA"/>
</dbReference>
<organism evidence="1 2">
    <name type="scientific">Streptomyces globisporus</name>
    <dbReference type="NCBI Taxonomy" id="1908"/>
    <lineage>
        <taxon>Bacteria</taxon>
        <taxon>Bacillati</taxon>
        <taxon>Actinomycetota</taxon>
        <taxon>Actinomycetes</taxon>
        <taxon>Kitasatosporales</taxon>
        <taxon>Streptomycetaceae</taxon>
        <taxon>Streptomyces</taxon>
    </lineage>
</organism>